<evidence type="ECO:0000313" key="1">
    <source>
        <dbReference type="EMBL" id="AFK42261.1"/>
    </source>
</evidence>
<reference evidence="1" key="1">
    <citation type="submission" date="2012-05" db="EMBL/GenBank/DDBJ databases">
        <authorList>
            <person name="Krishnakumar V."/>
            <person name="Cheung F."/>
            <person name="Xiao Y."/>
            <person name="Chan A."/>
            <person name="Moskal W.A."/>
            <person name="Town C.D."/>
        </authorList>
    </citation>
    <scope>NUCLEOTIDE SEQUENCE</scope>
</reference>
<dbReference type="EMBL" id="BT142467">
    <property type="protein sequence ID" value="AFK42261.1"/>
    <property type="molecule type" value="mRNA"/>
</dbReference>
<proteinExistence type="evidence at transcript level"/>
<sequence length="74" mass="8615">MLFNQISSTQHYPLPFIGCHFRPRPFIKCFARSCNCSINIFRVTLSNMSNHLPCPGIQRWKSFTRSSINEIPIN</sequence>
<protein>
    <submittedName>
        <fullName evidence="1">Uncharacterized protein</fullName>
    </submittedName>
</protein>
<name>I3SPR9_LOTJA</name>
<accession>I3SPR9</accession>
<dbReference type="AlphaFoldDB" id="I3SPR9"/>
<organism evidence="1">
    <name type="scientific">Lotus japonicus</name>
    <name type="common">Lotus corniculatus var. japonicus</name>
    <dbReference type="NCBI Taxonomy" id="34305"/>
    <lineage>
        <taxon>Eukaryota</taxon>
        <taxon>Viridiplantae</taxon>
        <taxon>Streptophyta</taxon>
        <taxon>Embryophyta</taxon>
        <taxon>Tracheophyta</taxon>
        <taxon>Spermatophyta</taxon>
        <taxon>Magnoliopsida</taxon>
        <taxon>eudicotyledons</taxon>
        <taxon>Gunneridae</taxon>
        <taxon>Pentapetalae</taxon>
        <taxon>rosids</taxon>
        <taxon>fabids</taxon>
        <taxon>Fabales</taxon>
        <taxon>Fabaceae</taxon>
        <taxon>Papilionoideae</taxon>
        <taxon>50 kb inversion clade</taxon>
        <taxon>NPAAA clade</taxon>
        <taxon>Hologalegina</taxon>
        <taxon>robinioid clade</taxon>
        <taxon>Loteae</taxon>
        <taxon>Lotus</taxon>
    </lineage>
</organism>